<dbReference type="PROSITE" id="PS00211">
    <property type="entry name" value="ABC_TRANSPORTER_1"/>
    <property type="match status" value="1"/>
</dbReference>
<evidence type="ECO:0000313" key="13">
    <source>
        <dbReference type="EMBL" id="ERK04559.1"/>
    </source>
</evidence>
<feature type="domain" description="ABC transporter" evidence="11">
    <location>
        <begin position="284"/>
        <end position="526"/>
    </location>
</feature>
<dbReference type="PANTHER" id="PTHR43790:SF7">
    <property type="entry name" value="GALACTOSE_METHYL GALACTOSIDE IMPORT ATP-BINDING PROTEIN MGLA"/>
    <property type="match status" value="1"/>
</dbReference>
<reference evidence="14 15" key="1">
    <citation type="submission" date="2013-08" db="EMBL/GenBank/DDBJ databases">
        <authorList>
            <person name="Durkin A.S."/>
            <person name="Haft D.R."/>
            <person name="McCorrison J."/>
            <person name="Torralba M."/>
            <person name="Gillis M."/>
            <person name="Haft D.H."/>
            <person name="Methe B."/>
            <person name="Sutton G."/>
            <person name="Nelson K.E."/>
        </authorList>
    </citation>
    <scope>NUCLEOTIDE SEQUENCE [LARGE SCALE GENOMIC DNA]</scope>
    <source>
        <strain evidence="13 15">ATCC 35536</strain>
        <strain evidence="12 14">VPI DR56BR1116</strain>
    </source>
</reference>
<keyword evidence="8 10" id="KW-1278">Translocase</keyword>
<comment type="caution">
    <text evidence="12">The sequence shown here is derived from an EMBL/GenBank/DDBJ whole genome shotgun (WGS) entry which is preliminary data.</text>
</comment>
<keyword evidence="2 10" id="KW-0813">Transport</keyword>
<evidence type="ECO:0000313" key="15">
    <source>
        <dbReference type="Proteomes" id="UP000016646"/>
    </source>
</evidence>
<evidence type="ECO:0000256" key="8">
    <source>
        <dbReference type="ARBA" id="ARBA00022967"/>
    </source>
</evidence>
<dbReference type="PATRIC" id="fig|1125725.3.peg.627"/>
<dbReference type="CDD" id="cd03215">
    <property type="entry name" value="ABC_Carb_Monos_II"/>
    <property type="match status" value="1"/>
</dbReference>
<evidence type="ECO:0000256" key="6">
    <source>
        <dbReference type="ARBA" id="ARBA00022741"/>
    </source>
</evidence>
<dbReference type="Proteomes" id="UP000016412">
    <property type="component" value="Unassembled WGS sequence"/>
</dbReference>
<dbReference type="InterPro" id="IPR003593">
    <property type="entry name" value="AAA+_ATPase"/>
</dbReference>
<keyword evidence="9 10" id="KW-0472">Membrane</keyword>
<dbReference type="GO" id="GO:0043211">
    <property type="term" value="F:ABC-type carbohydrate transporter activity"/>
    <property type="evidence" value="ECO:0007669"/>
    <property type="project" value="UniProtKB-UniRule"/>
</dbReference>
<dbReference type="STRING" id="1125725.HMPREF1325_2181"/>
<dbReference type="InterPro" id="IPR017871">
    <property type="entry name" value="ABC_transporter-like_CS"/>
</dbReference>
<accession>U2MZG2</accession>
<protein>
    <recommendedName>
        <fullName evidence="10">Ribose/galactose/methyl galactoside import ATP-binding protein</fullName>
        <ecNumber evidence="10">7.5.2.11</ecNumber>
    </recommendedName>
</protein>
<sequence>MIIGGFCKKIRRFLKTIKIRRMAMHDTENRQVKGTLVLEMKNICKSFPGVKALDNINFDVRSGEVHALLGENGAGKSTLIKILGGIYPADSGSIFIEGKEVHIADAHSAFLHGISIIHQELMILPELTIAENIFLGKQIMKNRFFIDSRTMNKETEKMLGDFDLHFSPTMKAKKLSIANQQMIEIIRAISFGARIIVMDEPTSSISEKEVAVLFETIRTLVSKNIAIIYISHRMNELSKITDRITVLRDGQYIGTVDTKDTTNTELISMMVGRKLTNYYTKDASHARDVILKVSHLNDGELVRDVTFDLHRGEVLGFAGLIGAGRSETMKCLFGLTEKRSGEIELEGKPLYICNVKDAVKFGFGLVPENRKTEGIFPVKDILFNTTIEVLDSFIHGIFVDAEKETETAEKYSTKMKVKATSLKQAVSKLSGGNQQKVVIARWLAVNPKILILDEPTRGIDVNAKAEIYFIINELVKNGMSIILISSELPELINMSDRIVVMSNGFVTGILDTDFTQEKIMKLAVQDM</sequence>
<dbReference type="EMBL" id="AVQI01000020">
    <property type="protein sequence ID" value="ERK04559.1"/>
    <property type="molecule type" value="Genomic_DNA"/>
</dbReference>
<dbReference type="SMART" id="SM00382">
    <property type="entry name" value="AAA"/>
    <property type="match status" value="2"/>
</dbReference>
<evidence type="ECO:0000256" key="3">
    <source>
        <dbReference type="ARBA" id="ARBA00022475"/>
    </source>
</evidence>
<dbReference type="FunFam" id="3.40.50.300:FF:000127">
    <property type="entry name" value="Ribose import ATP-binding protein RbsA"/>
    <property type="match status" value="1"/>
</dbReference>
<comment type="similarity">
    <text evidence="10">Belongs to the ABC transporter superfamily.</text>
</comment>
<comment type="function">
    <text evidence="10">Part of an ABC transporter complex involved in carbohydrate import. Could be involved in ribose, galactose and/or methyl galactoside import. Responsible for energy coupling to the transport system.</text>
</comment>
<evidence type="ECO:0000313" key="14">
    <source>
        <dbReference type="Proteomes" id="UP000016412"/>
    </source>
</evidence>
<dbReference type="InterPro" id="IPR050107">
    <property type="entry name" value="ABC_carbohydrate_import_ATPase"/>
</dbReference>
<dbReference type="EMBL" id="AUZJ01000013">
    <property type="protein sequence ID" value="ERF61319.1"/>
    <property type="molecule type" value="Genomic_DNA"/>
</dbReference>
<keyword evidence="15" id="KW-1185">Reference proteome</keyword>
<evidence type="ECO:0000256" key="10">
    <source>
        <dbReference type="RuleBase" id="RU367029"/>
    </source>
</evidence>
<comment type="subcellular location">
    <subcellularLocation>
        <location evidence="1 10">Cell membrane</location>
        <topology evidence="1 10">Peripheral membrane protein</topology>
    </subcellularLocation>
</comment>
<dbReference type="SUPFAM" id="SSF52540">
    <property type="entry name" value="P-loop containing nucleoside triphosphate hydrolases"/>
    <property type="match status" value="2"/>
</dbReference>
<evidence type="ECO:0000259" key="11">
    <source>
        <dbReference type="PROSITE" id="PS50893"/>
    </source>
</evidence>
<gene>
    <name evidence="13" type="ORF">HMPREF0860_0775</name>
    <name evidence="12" type="ORF">HMPREF1325_2181</name>
</gene>
<name>U2MZG2_TRESO</name>
<keyword evidence="4 10" id="KW-0762">Sugar transport</keyword>
<organism evidence="12 14">
    <name type="scientific">Treponema socranskii subsp. socranskii VPI DR56BR1116 = ATCC 35536</name>
    <dbReference type="NCBI Taxonomy" id="1125725"/>
    <lineage>
        <taxon>Bacteria</taxon>
        <taxon>Pseudomonadati</taxon>
        <taxon>Spirochaetota</taxon>
        <taxon>Spirochaetia</taxon>
        <taxon>Spirochaetales</taxon>
        <taxon>Treponemataceae</taxon>
        <taxon>Treponema</taxon>
    </lineage>
</organism>
<evidence type="ECO:0000313" key="12">
    <source>
        <dbReference type="EMBL" id="ERF61319.1"/>
    </source>
</evidence>
<evidence type="ECO:0000256" key="2">
    <source>
        <dbReference type="ARBA" id="ARBA00022448"/>
    </source>
</evidence>
<feature type="domain" description="ABC transporter" evidence="11">
    <location>
        <begin position="38"/>
        <end position="274"/>
    </location>
</feature>
<keyword evidence="6 10" id="KW-0547">Nucleotide-binding</keyword>
<comment type="catalytic activity">
    <reaction evidence="10">
        <text>D-galactose(out) + ATP + H2O = D-galactose(in) + ADP + phosphate + H(+)</text>
        <dbReference type="Rhea" id="RHEA:60156"/>
        <dbReference type="ChEBI" id="CHEBI:4139"/>
        <dbReference type="ChEBI" id="CHEBI:15377"/>
        <dbReference type="ChEBI" id="CHEBI:15378"/>
        <dbReference type="ChEBI" id="CHEBI:30616"/>
        <dbReference type="ChEBI" id="CHEBI:43474"/>
        <dbReference type="ChEBI" id="CHEBI:456216"/>
        <dbReference type="EC" id="7.5.2.11"/>
    </reaction>
</comment>
<dbReference type="InterPro" id="IPR027417">
    <property type="entry name" value="P-loop_NTPase"/>
</dbReference>
<evidence type="ECO:0000256" key="9">
    <source>
        <dbReference type="ARBA" id="ARBA00023136"/>
    </source>
</evidence>
<evidence type="ECO:0000256" key="1">
    <source>
        <dbReference type="ARBA" id="ARBA00004202"/>
    </source>
</evidence>
<dbReference type="PROSITE" id="PS50893">
    <property type="entry name" value="ABC_TRANSPORTER_2"/>
    <property type="match status" value="2"/>
</dbReference>
<dbReference type="CDD" id="cd03216">
    <property type="entry name" value="ABC_Carb_Monos_I"/>
    <property type="match status" value="1"/>
</dbReference>
<proteinExistence type="inferred from homology"/>
<keyword evidence="5" id="KW-0677">Repeat</keyword>
<keyword evidence="3 10" id="KW-1003">Cell membrane</keyword>
<evidence type="ECO:0000256" key="5">
    <source>
        <dbReference type="ARBA" id="ARBA00022737"/>
    </source>
</evidence>
<dbReference type="eggNOG" id="COG1129">
    <property type="taxonomic scope" value="Bacteria"/>
</dbReference>
<dbReference type="Pfam" id="PF00005">
    <property type="entry name" value="ABC_tran"/>
    <property type="match status" value="2"/>
</dbReference>
<dbReference type="InterPro" id="IPR003439">
    <property type="entry name" value="ABC_transporter-like_ATP-bd"/>
</dbReference>
<dbReference type="AlphaFoldDB" id="U2MZG2"/>
<keyword evidence="7 10" id="KW-0067">ATP-binding</keyword>
<dbReference type="GO" id="GO:0005886">
    <property type="term" value="C:plasma membrane"/>
    <property type="evidence" value="ECO:0007669"/>
    <property type="project" value="UniProtKB-SubCell"/>
</dbReference>
<dbReference type="Gene3D" id="3.40.50.300">
    <property type="entry name" value="P-loop containing nucleotide triphosphate hydrolases"/>
    <property type="match status" value="2"/>
</dbReference>
<dbReference type="Proteomes" id="UP000016646">
    <property type="component" value="Unassembled WGS sequence"/>
</dbReference>
<evidence type="ECO:0000256" key="7">
    <source>
        <dbReference type="ARBA" id="ARBA00022840"/>
    </source>
</evidence>
<evidence type="ECO:0000256" key="4">
    <source>
        <dbReference type="ARBA" id="ARBA00022597"/>
    </source>
</evidence>
<dbReference type="PANTHER" id="PTHR43790">
    <property type="entry name" value="CARBOHYDRATE TRANSPORT ATP-BINDING PROTEIN MG119-RELATED"/>
    <property type="match status" value="1"/>
</dbReference>
<dbReference type="EC" id="7.5.2.11" evidence="10"/>
<dbReference type="GO" id="GO:0016887">
    <property type="term" value="F:ATP hydrolysis activity"/>
    <property type="evidence" value="ECO:0007669"/>
    <property type="project" value="InterPro"/>
</dbReference>
<dbReference type="GO" id="GO:0005524">
    <property type="term" value="F:ATP binding"/>
    <property type="evidence" value="ECO:0007669"/>
    <property type="project" value="UniProtKB-UniRule"/>
</dbReference>